<keyword evidence="3" id="KW-1185">Reference proteome</keyword>
<sequence>MSIKDIQKLQSLFQINNTVVQEYLGIRFINQTLIDQLVNSDSASEIYKIKKNEGCKDWDKLKHKLLAYFVASQMTFDKPIHKYIQQAYEDFLIQYHIFYEGLIEFQTCTMLNQYLIIKQKLQRNDQNLKSEFRKLVNMLIWKTNQLHFLIRIIIGYIGYVKISKQIGNVEKVFEQISKLIEKSLKNGANYHHFLFKMDIELFSSYWNKIIRISNNETNAIILVQLLQQSQFYFNDYKYQSDIITTLKELQKSKLSFNSNSQLYEDVQSKNKQKKPILQINNLMPEEFPKDSTKSKNRFLDLGKILKTEQTQTSATSKRIIKTSASKLLNSQYNHIEEDPIFQIQIENYHINKIVRKGCFKIQKPVTLSTCTQRYKTQPSAQEELPILTFQDFEHDHQDSILELPSPVKPATESDHKVSGKDHSICHSQSSQGKIDKLNNLSNPYKLKNLISSRFQQILDIAQLSASSTPKNADLAKSIKRQKTISIKKEHKELQTQPQQFSIPLIQQIPIQKEADQQTSERRRSGMVVSSPDAVSQISLAIQKSSQVEIQPPKSQIIISLPQQIQQQLQQNTQQPIQLNPKRPQRRNILTLRTATTFFMEQSNAYIPKFQFSLCYHSRTIQWQCGLQMTSSDNILIGFQDITNNQIVYRAQLQNLQIESTKNWAQIIEVFINEYQLQTSQCLPYLRYNSVMSNRKIDNYNFIQFPNYQFELTKNEIEQMGILKDLFRWMYTTYLFEQINITGIRLKLYTLEKDKTLNAYRELINVVNLYRRMIIQSTLCDEKEKFHLLIRSFGECIKNNIILLNRILNFKVNKQKDQQYMIHKQLVNFRHLSITNDEENIFFIIKVSIIFQKENILYYKKNDYHTKYQVDVLFEAIDSPVKIKSLRLQFDAIEKILEKRYHNNLKQIINQIFFSQRKSLNMFYEFIDQKLMINEQKQLQVRMNIFSLHDAQKMEACGMKLGFLIDLQTKVKPFAITEIERYIYDDTQKKLDYKSKSQTIHNREHMFDKHFAQIFGEDVANNEQQHFHQTTLIDLVKRYQPNINTEAKQEIITKKVGPIVIYQENPFTDVHNDDLEKLQSQFFCRQNLQLNKILKYRIKLKHLAIKISILKKQIILIYHHNQRFQRFQITPTDEEDNLFQNILQLIQNGPNCWIIQMLYKKISQRVLKQSFISSQLYDGLELLKYKKSKSQLAEIPSYNVLHYYILNNYMVLLKYFTLKQFIIVQKIKNYGKYQITIKVFFRCQKPDILIENDYFLMRIDFQNIMLKTGMMKMIFNKYDITEMLKIDIPQIMTDANIVQTAMNIFQKCHLGTFTLSQVPFFSINPDDLKQNESQIMQNSYEDHSIKINVQQIRRIGNFPENTTFKKSDLCKGFLEHYIKNSRLIVSHIKKCYLIHSISTGQLIKISNNKITQLLNDQHQLSDYVIIQIYKHLLLEIWIVKVYVPKTTRQMVGLLRSEDFKENDSKDLMDSIIIYKKQAILSFKDLDSFTDFTPRQSVNFQKSNQRLSQYKISQLHSPAGSSIQAQNQMGQSQVTAYYLYDFFSLTKLVTDFTEYHLDNGNKEQYIIKEKLIWINIINNNFSLEQHPKQQNCFLSLLFDQKEINLQELLFQRYIRIERVGESHIEFYMKYSQKTDQLKGIALLKGKINQLNLHNNKFPSIISEAKFNEEQIKFMKRTCIFFPFDAINYANTSNFNIELKYFSYNKFTEVKEQINLRELLNLYIADGFYKYQTNYMNSKLNHSDIISICYYMIHKIKTQNFLNLSQYHTIPNLNQLKTQKQTNKIQTPIRFQIKIFKKPQIYIISLLYNEVQVICTNWKTCQQINDVFSFSYLNEHIMHFKHLVDNEPKIALQRVAKIIDKLMNIILIK</sequence>
<dbReference type="EMBL" id="CAJJDN010000092">
    <property type="protein sequence ID" value="CAD8108784.1"/>
    <property type="molecule type" value="Genomic_DNA"/>
</dbReference>
<evidence type="ECO:0000256" key="1">
    <source>
        <dbReference type="SAM" id="MobiDB-lite"/>
    </source>
</evidence>
<accession>A0A8S1PZV1</accession>
<feature type="compositionally biased region" description="Basic and acidic residues" evidence="1">
    <location>
        <begin position="411"/>
        <end position="424"/>
    </location>
</feature>
<gene>
    <name evidence="2" type="ORF">PSON_ATCC_30995.1.T0920069</name>
</gene>
<feature type="region of interest" description="Disordered" evidence="1">
    <location>
        <begin position="406"/>
        <end position="431"/>
    </location>
</feature>
<proteinExistence type="predicted"/>
<organism evidence="2 3">
    <name type="scientific">Paramecium sonneborni</name>
    <dbReference type="NCBI Taxonomy" id="65129"/>
    <lineage>
        <taxon>Eukaryota</taxon>
        <taxon>Sar</taxon>
        <taxon>Alveolata</taxon>
        <taxon>Ciliophora</taxon>
        <taxon>Intramacronucleata</taxon>
        <taxon>Oligohymenophorea</taxon>
        <taxon>Peniculida</taxon>
        <taxon>Parameciidae</taxon>
        <taxon>Paramecium</taxon>
    </lineage>
</organism>
<reference evidence="2" key="1">
    <citation type="submission" date="2021-01" db="EMBL/GenBank/DDBJ databases">
        <authorList>
            <consortium name="Genoscope - CEA"/>
            <person name="William W."/>
        </authorList>
    </citation>
    <scope>NUCLEOTIDE SEQUENCE</scope>
</reference>
<evidence type="ECO:0000313" key="3">
    <source>
        <dbReference type="Proteomes" id="UP000692954"/>
    </source>
</evidence>
<name>A0A8S1PZV1_9CILI</name>
<dbReference type="OrthoDB" id="296521at2759"/>
<protein>
    <submittedName>
        <fullName evidence="2">Uncharacterized protein</fullName>
    </submittedName>
</protein>
<dbReference type="Proteomes" id="UP000692954">
    <property type="component" value="Unassembled WGS sequence"/>
</dbReference>
<evidence type="ECO:0000313" key="2">
    <source>
        <dbReference type="EMBL" id="CAD8108784.1"/>
    </source>
</evidence>
<comment type="caution">
    <text evidence="2">The sequence shown here is derived from an EMBL/GenBank/DDBJ whole genome shotgun (WGS) entry which is preliminary data.</text>
</comment>